<dbReference type="Proteomes" id="UP000315724">
    <property type="component" value="Chromosome"/>
</dbReference>
<dbReference type="AlphaFoldDB" id="A0A517QPX9"/>
<dbReference type="GO" id="GO:0005524">
    <property type="term" value="F:ATP binding"/>
    <property type="evidence" value="ECO:0007669"/>
    <property type="project" value="InterPro"/>
</dbReference>
<dbReference type="InterPro" id="IPR002078">
    <property type="entry name" value="Sigma_54_int"/>
</dbReference>
<evidence type="ECO:0000259" key="1">
    <source>
        <dbReference type="Pfam" id="PF00158"/>
    </source>
</evidence>
<dbReference type="Gene3D" id="3.40.50.300">
    <property type="entry name" value="P-loop containing nucleotide triphosphate hydrolases"/>
    <property type="match status" value="1"/>
</dbReference>
<dbReference type="PANTHER" id="PTHR30267">
    <property type="entry name" value="PROTEIN KINASE PRKA"/>
    <property type="match status" value="1"/>
</dbReference>
<dbReference type="GO" id="GO:0006355">
    <property type="term" value="P:regulation of DNA-templated transcription"/>
    <property type="evidence" value="ECO:0007669"/>
    <property type="project" value="InterPro"/>
</dbReference>
<dbReference type="SUPFAM" id="SSF52540">
    <property type="entry name" value="P-loop containing nucleoside triphosphate hydrolases"/>
    <property type="match status" value="1"/>
</dbReference>
<evidence type="ECO:0000313" key="2">
    <source>
        <dbReference type="EMBL" id="QDT33699.1"/>
    </source>
</evidence>
<proteinExistence type="predicted"/>
<dbReference type="Pfam" id="PF00158">
    <property type="entry name" value="Sigma54_activat"/>
    <property type="match status" value="1"/>
</dbReference>
<sequence>MSNRPTTLRELKESGYQTISVKTEMRRNLISKLRNKETLFPGILGYDETVIPQIVNGILAKHDLLFLGLRGQGKTRMLRMLTQFLDEAIPIVSGSEIHDDPLSPISRFARDIVQNQGDQTPIEWISREERYLEKLATPDVTIADLIGEVDLIKHAEGRHLSSEDVMHFGLIPRSHRGIFCMNELPDLSPKIQVGLFNVLEERDVQIRGFTVRLPVDVCMVFSANPEDYTNRGRIVTPLKDRIGSVIRTHYPLERELGIQILDEQAWATRDEDGKDVIVPTFLKEIVEEMSRLARTSPHVNQASGVSVRMSIANLESLISNAERRSLVHGEDVPVARVSDLFWMAPSSRGKIELGLSEETGDEDLLIHRLIEEAIKNLFDQYLSPKRFSNVVEHFNSGHRLKLDPESGTSEFLSEMEKIRGFEDQLTQISADLAPEQSEGSSAAGIRAAIAEFILEGLYAHNRLNRQMRFGQFVYGD</sequence>
<dbReference type="OrthoDB" id="9760760at2"/>
<feature type="domain" description="Sigma-54 factor interaction" evidence="1">
    <location>
        <begin position="150"/>
        <end position="225"/>
    </location>
</feature>
<dbReference type="KEGG" id="tpol:Mal48_29530"/>
<gene>
    <name evidence="2" type="ORF">Mal48_29530</name>
</gene>
<reference evidence="2 3" key="1">
    <citation type="submission" date="2019-02" db="EMBL/GenBank/DDBJ databases">
        <title>Deep-cultivation of Planctomycetes and their phenomic and genomic characterization uncovers novel biology.</title>
        <authorList>
            <person name="Wiegand S."/>
            <person name="Jogler M."/>
            <person name="Boedeker C."/>
            <person name="Pinto D."/>
            <person name="Vollmers J."/>
            <person name="Rivas-Marin E."/>
            <person name="Kohn T."/>
            <person name="Peeters S.H."/>
            <person name="Heuer A."/>
            <person name="Rast P."/>
            <person name="Oberbeckmann S."/>
            <person name="Bunk B."/>
            <person name="Jeske O."/>
            <person name="Meyerdierks A."/>
            <person name="Storesund J.E."/>
            <person name="Kallscheuer N."/>
            <person name="Luecker S."/>
            <person name="Lage O.M."/>
            <person name="Pohl T."/>
            <person name="Merkel B.J."/>
            <person name="Hornburger P."/>
            <person name="Mueller R.-W."/>
            <person name="Bruemmer F."/>
            <person name="Labrenz M."/>
            <person name="Spormann A.M."/>
            <person name="Op den Camp H."/>
            <person name="Overmann J."/>
            <person name="Amann R."/>
            <person name="Jetten M.S.M."/>
            <person name="Mascher T."/>
            <person name="Medema M.H."/>
            <person name="Devos D.P."/>
            <person name="Kaster A.-K."/>
            <person name="Ovreas L."/>
            <person name="Rohde M."/>
            <person name="Galperin M.Y."/>
            <person name="Jogler C."/>
        </authorList>
    </citation>
    <scope>NUCLEOTIDE SEQUENCE [LARGE SCALE GENOMIC DNA]</scope>
    <source>
        <strain evidence="2 3">Mal48</strain>
    </source>
</reference>
<protein>
    <submittedName>
        <fullName evidence="2">Sigma-54 interaction domain protein</fullName>
    </submittedName>
</protein>
<organism evidence="2 3">
    <name type="scientific">Thalassoglobus polymorphus</name>
    <dbReference type="NCBI Taxonomy" id="2527994"/>
    <lineage>
        <taxon>Bacteria</taxon>
        <taxon>Pseudomonadati</taxon>
        <taxon>Planctomycetota</taxon>
        <taxon>Planctomycetia</taxon>
        <taxon>Planctomycetales</taxon>
        <taxon>Planctomycetaceae</taxon>
        <taxon>Thalassoglobus</taxon>
    </lineage>
</organism>
<keyword evidence="3" id="KW-1185">Reference proteome</keyword>
<dbReference type="InterPro" id="IPR027417">
    <property type="entry name" value="P-loop_NTPase"/>
</dbReference>
<dbReference type="PANTHER" id="PTHR30267:SF2">
    <property type="entry name" value="PROTEIN PRKA"/>
    <property type="match status" value="1"/>
</dbReference>
<dbReference type="RefSeq" id="WP_145200421.1">
    <property type="nucleotide sequence ID" value="NZ_CP036267.1"/>
</dbReference>
<accession>A0A517QPX9</accession>
<name>A0A517QPX9_9PLAN</name>
<evidence type="ECO:0000313" key="3">
    <source>
        <dbReference type="Proteomes" id="UP000315724"/>
    </source>
</evidence>
<dbReference type="EMBL" id="CP036267">
    <property type="protein sequence ID" value="QDT33699.1"/>
    <property type="molecule type" value="Genomic_DNA"/>
</dbReference>
<dbReference type="GO" id="GO:0004672">
    <property type="term" value="F:protein kinase activity"/>
    <property type="evidence" value="ECO:0007669"/>
    <property type="project" value="TreeGrafter"/>
</dbReference>